<dbReference type="OrthoDB" id="8068970at2759"/>
<dbReference type="Gene3D" id="1.10.3610.10">
    <property type="entry name" value="Nucleoprotein"/>
    <property type="match status" value="1"/>
</dbReference>
<evidence type="ECO:0000313" key="8">
    <source>
        <dbReference type="Proteomes" id="UP000694843"/>
    </source>
</evidence>
<dbReference type="Proteomes" id="UP000694843">
    <property type="component" value="Unplaced"/>
</dbReference>
<organism evidence="8 9">
    <name type="scientific">Hyalella azteca</name>
    <name type="common">Amphipod</name>
    <dbReference type="NCBI Taxonomy" id="294128"/>
    <lineage>
        <taxon>Eukaryota</taxon>
        <taxon>Metazoa</taxon>
        <taxon>Ecdysozoa</taxon>
        <taxon>Arthropoda</taxon>
        <taxon>Crustacea</taxon>
        <taxon>Multicrustacea</taxon>
        <taxon>Malacostraca</taxon>
        <taxon>Eumalacostraca</taxon>
        <taxon>Peracarida</taxon>
        <taxon>Amphipoda</taxon>
        <taxon>Senticaudata</taxon>
        <taxon>Talitrida</taxon>
        <taxon>Talitroidea</taxon>
        <taxon>Hyalellidae</taxon>
        <taxon>Hyalella</taxon>
    </lineage>
</organism>
<reference evidence="9" key="1">
    <citation type="submission" date="2025-08" db="UniProtKB">
        <authorList>
            <consortium name="RefSeq"/>
        </authorList>
    </citation>
    <scope>IDENTIFICATION</scope>
</reference>
<keyword evidence="6" id="KW-1133">Transmembrane helix</keyword>
<keyword evidence="3" id="KW-0694">RNA-binding</keyword>
<evidence type="ECO:0000256" key="1">
    <source>
        <dbReference type="ARBA" id="ARBA00004192"/>
    </source>
</evidence>
<proteinExistence type="predicted"/>
<gene>
    <name evidence="9" type="primary">LOC108670326</name>
</gene>
<evidence type="ECO:0000256" key="5">
    <source>
        <dbReference type="ARBA" id="ARBA00023274"/>
    </source>
</evidence>
<accession>A0A8B7NI15</accession>
<dbReference type="InterPro" id="IPR023331">
    <property type="entry name" value="Rhabdovirus_ncapsid_C"/>
</dbReference>
<dbReference type="Gene3D" id="1.10.3570.10">
    <property type="entry name" value="Rhabdovirus nucleocapsid protein like domain"/>
    <property type="match status" value="1"/>
</dbReference>
<keyword evidence="4" id="KW-1035">Host cytoplasm</keyword>
<evidence type="ECO:0000256" key="2">
    <source>
        <dbReference type="ARBA" id="ARBA00004328"/>
    </source>
</evidence>
<evidence type="ECO:0000256" key="6">
    <source>
        <dbReference type="SAM" id="Phobius"/>
    </source>
</evidence>
<evidence type="ECO:0000256" key="4">
    <source>
        <dbReference type="ARBA" id="ARBA00023200"/>
    </source>
</evidence>
<keyword evidence="5" id="KW-0687">Ribonucleoprotein</keyword>
<dbReference type="GO" id="GO:0003723">
    <property type="term" value="F:RNA binding"/>
    <property type="evidence" value="ECO:0007669"/>
    <property type="project" value="UniProtKB-KW"/>
</dbReference>
<protein>
    <submittedName>
        <fullName evidence="9">Uncharacterized protein LOC108670326</fullName>
    </submittedName>
</protein>
<keyword evidence="6" id="KW-0472">Membrane</keyword>
<feature type="transmembrane region" description="Helical" evidence="6">
    <location>
        <begin position="53"/>
        <end position="76"/>
    </location>
</feature>
<dbReference type="KEGG" id="hazt:108670326"/>
<dbReference type="GO" id="GO:0030430">
    <property type="term" value="C:host cell cytoplasm"/>
    <property type="evidence" value="ECO:0007669"/>
    <property type="project" value="UniProtKB-SubCell"/>
</dbReference>
<dbReference type="InterPro" id="IPR023330">
    <property type="entry name" value="Rhabdovirus_ncapsid_N"/>
</dbReference>
<comment type="subcellular location">
    <subcellularLocation>
        <location evidence="1">Host cytoplasm</location>
    </subcellularLocation>
    <subcellularLocation>
        <location evidence="2">Virion</location>
    </subcellularLocation>
</comment>
<dbReference type="OMA" id="HATIFEC"/>
<evidence type="ECO:0000313" key="9">
    <source>
        <dbReference type="RefSeq" id="XP_018013280.1"/>
    </source>
</evidence>
<dbReference type="Pfam" id="PF00945">
    <property type="entry name" value="Rhabdo_ncap"/>
    <property type="match status" value="1"/>
</dbReference>
<dbReference type="SUPFAM" id="SSF140809">
    <property type="entry name" value="Rhabdovirus nucleoprotein-like"/>
    <property type="match status" value="1"/>
</dbReference>
<dbReference type="AlphaFoldDB" id="A0A8B7NI15"/>
<keyword evidence="8" id="KW-1185">Reference proteome</keyword>
<feature type="domain" description="Rhabdovirus nucleocapsid" evidence="7">
    <location>
        <begin position="28"/>
        <end position="401"/>
    </location>
</feature>
<sequence length="434" mass="49429">MNKLDHVSGKEVKSPETEMKASPVPTSIFLKKGARPKICLQIYGRDLETARKFAFHGLITGTLTPIIARTFLYYFFLEKKFVLTEDWKPHGIKIGDQGDSISISEVLDISTEITVKDGPECTRTEEDDFWIAISCAAVYRVAHSNVKGDYRQKVWKTCMASIAANFPGSDRPTITQPQNLTPFSSDVQTPYLLSAIDMIMCRFPRHPMSRIRVGTQMWRWKNCDILFTIQYISRQLGLNNNENLVAWCKHTGACNEFRRLAESEEDTDPEGYVPYTRGMQLSPMSVLSSTANPDIHLWAHTMGVLLHRDRSINARDLAGSDHATIFECALFTVYALINSMHADFQICFVSAESEYSVKDLNKKMRENLAKLSQVDDSAPPEFRQPREKDRCSWWAWYNDQGGAAVAKKWAKAELRKITNVRRGTVGEWLSTYKL</sequence>
<dbReference type="InterPro" id="IPR035961">
    <property type="entry name" value="Rhabdovirus_nucleoprotein-like"/>
</dbReference>
<evidence type="ECO:0000256" key="3">
    <source>
        <dbReference type="ARBA" id="ARBA00022884"/>
    </source>
</evidence>
<dbReference type="GO" id="GO:1990904">
    <property type="term" value="C:ribonucleoprotein complex"/>
    <property type="evidence" value="ECO:0007669"/>
    <property type="project" value="UniProtKB-KW"/>
</dbReference>
<name>A0A8B7NI15_HYAAZ</name>
<dbReference type="InterPro" id="IPR000448">
    <property type="entry name" value="Rhabdo_ncapsid"/>
</dbReference>
<dbReference type="GeneID" id="108670326"/>
<evidence type="ECO:0000259" key="7">
    <source>
        <dbReference type="Pfam" id="PF00945"/>
    </source>
</evidence>
<dbReference type="RefSeq" id="XP_018013280.1">
    <property type="nucleotide sequence ID" value="XM_018157791.2"/>
</dbReference>
<keyword evidence="6" id="KW-0812">Transmembrane</keyword>